<sequence>MYIYINARKNLPFTKNWPFFKSEKYLTVEISEDDAFRCEVI</sequence>
<proteinExistence type="predicted"/>
<organism evidence="1 2">
    <name type="scientific">Desulfonema magnum</name>
    <dbReference type="NCBI Taxonomy" id="45655"/>
    <lineage>
        <taxon>Bacteria</taxon>
        <taxon>Pseudomonadati</taxon>
        <taxon>Thermodesulfobacteriota</taxon>
        <taxon>Desulfobacteria</taxon>
        <taxon>Desulfobacterales</taxon>
        <taxon>Desulfococcaceae</taxon>
        <taxon>Desulfonema</taxon>
    </lineage>
</organism>
<dbReference type="Proteomes" id="UP000663722">
    <property type="component" value="Chromosome"/>
</dbReference>
<dbReference type="KEGG" id="dmm:dnm_024150"/>
<keyword evidence="2" id="KW-1185">Reference proteome</keyword>
<reference evidence="1" key="1">
    <citation type="journal article" date="2021" name="Microb. Physiol.">
        <title>Proteogenomic Insights into the Physiology of Marine, Sulfate-Reducing, Filamentous Desulfonema limicola and Desulfonema magnum.</title>
        <authorList>
            <person name="Schnaars V."/>
            <person name="Wohlbrand L."/>
            <person name="Scheve S."/>
            <person name="Hinrichs C."/>
            <person name="Reinhardt R."/>
            <person name="Rabus R."/>
        </authorList>
    </citation>
    <scope>NUCLEOTIDE SEQUENCE</scope>
    <source>
        <strain evidence="1">4be13</strain>
    </source>
</reference>
<evidence type="ECO:0000313" key="2">
    <source>
        <dbReference type="Proteomes" id="UP000663722"/>
    </source>
</evidence>
<protein>
    <submittedName>
        <fullName evidence="1">Uncharacterized protein</fullName>
    </submittedName>
</protein>
<evidence type="ECO:0000313" key="1">
    <source>
        <dbReference type="EMBL" id="QTA86391.1"/>
    </source>
</evidence>
<name>A0A975BJE1_9BACT</name>
<gene>
    <name evidence="1" type="ORF">dnm_024150</name>
</gene>
<accession>A0A975BJE1</accession>
<dbReference type="AlphaFoldDB" id="A0A975BJE1"/>
<dbReference type="EMBL" id="CP061800">
    <property type="protein sequence ID" value="QTA86391.1"/>
    <property type="molecule type" value="Genomic_DNA"/>
</dbReference>